<dbReference type="AlphaFoldDB" id="A0A1J5P3B0"/>
<accession>A0A1J5P3B0</accession>
<comment type="caution">
    <text evidence="2">The sequence shown here is derived from an EMBL/GenBank/DDBJ whole genome shotgun (WGS) entry which is preliminary data.</text>
</comment>
<feature type="transmembrane region" description="Helical" evidence="1">
    <location>
        <begin position="35"/>
        <end position="61"/>
    </location>
</feature>
<sequence>MAYVLSKALLAVVLWGSVAVGYLRAPLSVPERILGFTAAALLVAAAPLTDEIGFALCAALLGRHAWRTGWRPSRAASI</sequence>
<evidence type="ECO:0000256" key="1">
    <source>
        <dbReference type="SAM" id="Phobius"/>
    </source>
</evidence>
<reference evidence="2" key="1">
    <citation type="submission" date="2016-10" db="EMBL/GenBank/DDBJ databases">
        <title>Sequence of Gallionella enrichment culture.</title>
        <authorList>
            <person name="Poehlein A."/>
            <person name="Muehling M."/>
            <person name="Daniel R."/>
        </authorList>
    </citation>
    <scope>NUCLEOTIDE SEQUENCE</scope>
</reference>
<keyword evidence="1" id="KW-0812">Transmembrane</keyword>
<proteinExistence type="predicted"/>
<organism evidence="2">
    <name type="scientific">mine drainage metagenome</name>
    <dbReference type="NCBI Taxonomy" id="410659"/>
    <lineage>
        <taxon>unclassified sequences</taxon>
        <taxon>metagenomes</taxon>
        <taxon>ecological metagenomes</taxon>
    </lineage>
</organism>
<gene>
    <name evidence="2" type="ORF">GALL_532940</name>
</gene>
<evidence type="ECO:0000313" key="2">
    <source>
        <dbReference type="EMBL" id="OIQ65152.1"/>
    </source>
</evidence>
<keyword evidence="1" id="KW-1133">Transmembrane helix</keyword>
<name>A0A1J5P3B0_9ZZZZ</name>
<dbReference type="EMBL" id="MLJW01007556">
    <property type="protein sequence ID" value="OIQ65152.1"/>
    <property type="molecule type" value="Genomic_DNA"/>
</dbReference>
<protein>
    <submittedName>
        <fullName evidence="2">Uncharacterized protein</fullName>
    </submittedName>
</protein>
<keyword evidence="1" id="KW-0472">Membrane</keyword>